<organism evidence="2">
    <name type="scientific">Staphylothermus marinus</name>
    <dbReference type="NCBI Taxonomy" id="2280"/>
    <lineage>
        <taxon>Archaea</taxon>
        <taxon>Thermoproteota</taxon>
        <taxon>Thermoprotei</taxon>
        <taxon>Desulfurococcales</taxon>
        <taxon>Desulfurococcaceae</taxon>
        <taxon>Staphylothermus</taxon>
    </lineage>
</organism>
<sequence length="97" mass="10895">MGKLCIENTSGVGEEELEEVLLRVEEAVSSFLTGKLPRSVDYRLILKLEKNNGLVLHVDIELIASSREEIVQFKPLVDDAIRLASSVFEKYIKTCSQ</sequence>
<reference evidence="2" key="1">
    <citation type="journal article" date="2020" name="mSystems">
        <title>Genome- and Community-Level Interaction Insights into Carbon Utilization and Element Cycling Functions of Hydrothermarchaeota in Hydrothermal Sediment.</title>
        <authorList>
            <person name="Zhou Z."/>
            <person name="Liu Y."/>
            <person name="Xu W."/>
            <person name="Pan J."/>
            <person name="Luo Z.H."/>
            <person name="Li M."/>
        </authorList>
    </citation>
    <scope>NUCLEOTIDE SEQUENCE [LARGE SCALE GENOMIC DNA]</scope>
    <source>
        <strain evidence="1">SpSt-638</strain>
        <strain evidence="2">SpSt-648</strain>
    </source>
</reference>
<dbReference type="EMBL" id="DTBP01000015">
    <property type="protein sequence ID" value="HGQ73860.1"/>
    <property type="molecule type" value="Genomic_DNA"/>
</dbReference>
<name>A0A7C4JLA2_STAMA</name>
<evidence type="ECO:0000313" key="2">
    <source>
        <dbReference type="EMBL" id="HGQ73860.1"/>
    </source>
</evidence>
<protein>
    <recommendedName>
        <fullName evidence="3">DUF3194 domain-containing protein</fullName>
    </recommendedName>
</protein>
<proteinExistence type="predicted"/>
<evidence type="ECO:0000313" key="1">
    <source>
        <dbReference type="EMBL" id="HGQ59837.1"/>
    </source>
</evidence>
<dbReference type="Gene3D" id="3.30.300.100">
    <property type="entry name" value="MTH677-like"/>
    <property type="match status" value="1"/>
</dbReference>
<dbReference type="AlphaFoldDB" id="A0A7C4JLA2"/>
<accession>A0A7C4JLA2</accession>
<comment type="caution">
    <text evidence="2">The sequence shown here is derived from an EMBL/GenBank/DDBJ whole genome shotgun (WGS) entry which is preliminary data.</text>
</comment>
<dbReference type="InterPro" id="IPR035954">
    <property type="entry name" value="MTH677-like_sf"/>
</dbReference>
<dbReference type="EMBL" id="DTBE01000103">
    <property type="protein sequence ID" value="HGQ59837.1"/>
    <property type="molecule type" value="Genomic_DNA"/>
</dbReference>
<evidence type="ECO:0008006" key="3">
    <source>
        <dbReference type="Google" id="ProtNLM"/>
    </source>
</evidence>
<gene>
    <name evidence="1" type="ORF">ENU09_03900</name>
    <name evidence="2" type="ORF">ENU20_02135</name>
</gene>